<dbReference type="InterPro" id="IPR020132">
    <property type="entry name" value="Gp24/Gp25"/>
</dbReference>
<feature type="coiled-coil region" evidence="1">
    <location>
        <begin position="67"/>
        <end position="101"/>
    </location>
</feature>
<keyword evidence="4" id="KW-1185">Reference proteome</keyword>
<evidence type="ECO:0000256" key="1">
    <source>
        <dbReference type="SAM" id="Coils"/>
    </source>
</evidence>
<dbReference type="GeneID" id="64948162"/>
<organism evidence="3 4">
    <name type="scientific">Mycobacterium phage Phaded</name>
    <dbReference type="NCBI Taxonomy" id="2686088"/>
    <lineage>
        <taxon>Viruses</taxon>
        <taxon>Duplodnaviria</taxon>
        <taxon>Heunggongvirae</taxon>
        <taxon>Uroviricota</taxon>
        <taxon>Caudoviricetes</taxon>
        <taxon>Pukovnikvirus</taxon>
        <taxon>Pukovnikvirus phaded</taxon>
    </lineage>
</organism>
<dbReference type="Proteomes" id="UP000433256">
    <property type="component" value="Segment"/>
</dbReference>
<evidence type="ECO:0000256" key="2">
    <source>
        <dbReference type="SAM" id="MobiDB-lite"/>
    </source>
</evidence>
<feature type="region of interest" description="Disordered" evidence="2">
    <location>
        <begin position="1"/>
        <end position="32"/>
    </location>
</feature>
<dbReference type="Pfam" id="PF17388">
    <property type="entry name" value="GP24_25"/>
    <property type="match status" value="1"/>
</dbReference>
<sequence>MTATGCHPGGGGFLGGPASPSSPPSSPPSHERFAMSNVFTLDSLREETLRRYAPTKIELSDGSQVELKSVLKLKKKAREAVQEALKEIDNLDELAGDEDDEESDAELAEIVCEAIAKIIRLICTTPRKLLAELEHEDPQIKANLYTAVLTKWIGETQLGGSRVLAGLIDKHGEAILSDLLHHYQVDLRELFSEVAPLSPRYVLSLIMHLPTDGAFYASRRGGVQFRGWDADRYALVAAVNALRANNHILMMVNRDPAKPKPKAPDPFPTPDDNKKPTAPKPGSFAAMVVAAKKAAREKREANG</sequence>
<name>A0A6B9JAW2_9CAUD</name>
<accession>A0A6B9JAW2</accession>
<protein>
    <submittedName>
        <fullName evidence="3">Tail assembly chaperone</fullName>
    </submittedName>
</protein>
<feature type="region of interest" description="Disordered" evidence="2">
    <location>
        <begin position="253"/>
        <end position="283"/>
    </location>
</feature>
<gene>
    <name evidence="3" type="primary">28</name>
    <name evidence="3" type="ORF">SEA_PHADED_28</name>
</gene>
<dbReference type="EMBL" id="MN703408">
    <property type="protein sequence ID" value="QGZ16829.1"/>
    <property type="molecule type" value="Genomic_DNA"/>
</dbReference>
<dbReference type="RefSeq" id="YP_010064301.1">
    <property type="nucleotide sequence ID" value="NC_054815.1"/>
</dbReference>
<reference evidence="3 4" key="1">
    <citation type="submission" date="2019-11" db="EMBL/GenBank/DDBJ databases">
        <authorList>
            <person name="Patyi J."/>
            <person name="Lenyk M."/>
            <person name="Mclean J."/>
            <person name="Esposito N."/>
            <person name="Luczkiewicz R."/>
            <person name="Johnson B.J."/>
            <person name="Curtis N."/>
            <person name="Garlena R.A."/>
            <person name="Russell D.A."/>
            <person name="Pope W.H."/>
            <person name="Jacobs-Sera D."/>
            <person name="Hatfull G.F."/>
        </authorList>
    </citation>
    <scope>NUCLEOTIDE SEQUENCE [LARGE SCALE GENOMIC DNA]</scope>
</reference>
<keyword evidence="1" id="KW-0175">Coiled coil</keyword>
<evidence type="ECO:0000313" key="3">
    <source>
        <dbReference type="EMBL" id="QGZ16829.1"/>
    </source>
</evidence>
<proteinExistence type="predicted"/>
<dbReference type="KEGG" id="vg:64948162"/>
<evidence type="ECO:0000313" key="4">
    <source>
        <dbReference type="Proteomes" id="UP000433256"/>
    </source>
</evidence>